<evidence type="ECO:0000313" key="2">
    <source>
        <dbReference type="Proteomes" id="UP001293254"/>
    </source>
</evidence>
<protein>
    <submittedName>
        <fullName evidence="1">Uncharacterized protein</fullName>
    </submittedName>
</protein>
<name>A0AAE1XTI0_9LAMI</name>
<proteinExistence type="predicted"/>
<gene>
    <name evidence="1" type="ORF">Salat_2559800</name>
</gene>
<accession>A0AAE1XTI0</accession>
<reference evidence="1" key="2">
    <citation type="journal article" date="2024" name="Plant">
        <title>Genomic evolution and insights into agronomic trait innovations of Sesamum species.</title>
        <authorList>
            <person name="Miao H."/>
            <person name="Wang L."/>
            <person name="Qu L."/>
            <person name="Liu H."/>
            <person name="Sun Y."/>
            <person name="Le M."/>
            <person name="Wang Q."/>
            <person name="Wei S."/>
            <person name="Zheng Y."/>
            <person name="Lin W."/>
            <person name="Duan Y."/>
            <person name="Cao H."/>
            <person name="Xiong S."/>
            <person name="Wang X."/>
            <person name="Wei L."/>
            <person name="Li C."/>
            <person name="Ma Q."/>
            <person name="Ju M."/>
            <person name="Zhao R."/>
            <person name="Li G."/>
            <person name="Mu C."/>
            <person name="Tian Q."/>
            <person name="Mei H."/>
            <person name="Zhang T."/>
            <person name="Gao T."/>
            <person name="Zhang H."/>
        </authorList>
    </citation>
    <scope>NUCLEOTIDE SEQUENCE</scope>
    <source>
        <strain evidence="1">3651</strain>
    </source>
</reference>
<organism evidence="1 2">
    <name type="scientific">Sesamum alatum</name>
    <dbReference type="NCBI Taxonomy" id="300844"/>
    <lineage>
        <taxon>Eukaryota</taxon>
        <taxon>Viridiplantae</taxon>
        <taxon>Streptophyta</taxon>
        <taxon>Embryophyta</taxon>
        <taxon>Tracheophyta</taxon>
        <taxon>Spermatophyta</taxon>
        <taxon>Magnoliopsida</taxon>
        <taxon>eudicotyledons</taxon>
        <taxon>Gunneridae</taxon>
        <taxon>Pentapetalae</taxon>
        <taxon>asterids</taxon>
        <taxon>lamiids</taxon>
        <taxon>Lamiales</taxon>
        <taxon>Pedaliaceae</taxon>
        <taxon>Sesamum</taxon>
    </lineage>
</organism>
<dbReference type="Proteomes" id="UP001293254">
    <property type="component" value="Unassembled WGS sequence"/>
</dbReference>
<reference evidence="1" key="1">
    <citation type="submission" date="2020-06" db="EMBL/GenBank/DDBJ databases">
        <authorList>
            <person name="Li T."/>
            <person name="Hu X."/>
            <person name="Zhang T."/>
            <person name="Song X."/>
            <person name="Zhang H."/>
            <person name="Dai N."/>
            <person name="Sheng W."/>
            <person name="Hou X."/>
            <person name="Wei L."/>
        </authorList>
    </citation>
    <scope>NUCLEOTIDE SEQUENCE</scope>
    <source>
        <strain evidence="1">3651</strain>
        <tissue evidence="1">Leaf</tissue>
    </source>
</reference>
<keyword evidence="2" id="KW-1185">Reference proteome</keyword>
<sequence length="125" mass="13567">MPTASHNSSHVHLEVLSNYPSQLPSITTNAGQSCAQLLSPTRAARAARARNIPPSACCVLPMRSVPSQLRIAILHMRAASHRSMHRAIAIRIVHHLSAHRSTIACDCLHHTHTTRATSLLAYATT</sequence>
<dbReference type="EMBL" id="JACGWO010000010">
    <property type="protein sequence ID" value="KAK4417342.1"/>
    <property type="molecule type" value="Genomic_DNA"/>
</dbReference>
<evidence type="ECO:0000313" key="1">
    <source>
        <dbReference type="EMBL" id="KAK4417342.1"/>
    </source>
</evidence>
<comment type="caution">
    <text evidence="1">The sequence shown here is derived from an EMBL/GenBank/DDBJ whole genome shotgun (WGS) entry which is preliminary data.</text>
</comment>
<dbReference type="AlphaFoldDB" id="A0AAE1XTI0"/>